<sequence>MKVRKENRVLTVDEADKAFYLSEGYDVVEVENGEYVVSEKATGGRTYTIAEYSKLEAENAELKAENTSLKAATKKLKAENTGKNTEKSEKAEK</sequence>
<dbReference type="EMBL" id="CP047628">
    <property type="protein sequence ID" value="QIW57892.1"/>
    <property type="molecule type" value="Genomic_DNA"/>
</dbReference>
<evidence type="ECO:0000256" key="1">
    <source>
        <dbReference type="SAM" id="MobiDB-lite"/>
    </source>
</evidence>
<name>A0AAE7CT31_9LACT</name>
<reference evidence="2 3" key="1">
    <citation type="submission" date="2019-12" db="EMBL/GenBank/DDBJ databases">
        <title>Whole genome sequences of Lactococcus raffinolactis strains isolated from sewage.</title>
        <authorList>
            <person name="Ybazeta G."/>
            <person name="Ross M."/>
            <person name="Brabant-Kirwan D."/>
            <person name="Saleh M."/>
            <person name="Dillon J.A."/>
            <person name="Splinter K."/>
            <person name="Nokhbeh R."/>
        </authorList>
    </citation>
    <scope>NUCLEOTIDE SEQUENCE [LARGE SCALE GENOMIC DNA]</scope>
    <source>
        <strain evidence="2 3">Lr_19_14</strain>
    </source>
</reference>
<proteinExistence type="predicted"/>
<dbReference type="AlphaFoldDB" id="A0AAE7CT31"/>
<gene>
    <name evidence="2" type="ORF">GU334_02685</name>
</gene>
<feature type="region of interest" description="Disordered" evidence="1">
    <location>
        <begin position="68"/>
        <end position="93"/>
    </location>
</feature>
<evidence type="ECO:0000313" key="3">
    <source>
        <dbReference type="Proteomes" id="UP000501558"/>
    </source>
</evidence>
<evidence type="ECO:0000313" key="2">
    <source>
        <dbReference type="EMBL" id="QIW57892.1"/>
    </source>
</evidence>
<accession>A0AAE7CT31</accession>
<dbReference type="RefSeq" id="WP_167840120.1">
    <property type="nucleotide sequence ID" value="NZ_CP047614.1"/>
</dbReference>
<protein>
    <submittedName>
        <fullName evidence="2">Uncharacterized protein</fullName>
    </submittedName>
</protein>
<organism evidence="2 3">
    <name type="scientific">Pseudolactococcus raffinolactis</name>
    <dbReference type="NCBI Taxonomy" id="1366"/>
    <lineage>
        <taxon>Bacteria</taxon>
        <taxon>Bacillati</taxon>
        <taxon>Bacillota</taxon>
        <taxon>Bacilli</taxon>
        <taxon>Lactobacillales</taxon>
        <taxon>Streptococcaceae</taxon>
        <taxon>Pseudolactococcus</taxon>
    </lineage>
</organism>
<dbReference type="Proteomes" id="UP000501558">
    <property type="component" value="Chromosome"/>
</dbReference>
<keyword evidence="3" id="KW-1185">Reference proteome</keyword>
<feature type="compositionally biased region" description="Basic and acidic residues" evidence="1">
    <location>
        <begin position="76"/>
        <end position="93"/>
    </location>
</feature>